<evidence type="ECO:0000313" key="2">
    <source>
        <dbReference type="Proteomes" id="UP000887116"/>
    </source>
</evidence>
<accession>A0A8X6GA63</accession>
<dbReference type="Proteomes" id="UP000887116">
    <property type="component" value="Unassembled WGS sequence"/>
</dbReference>
<protein>
    <submittedName>
        <fullName evidence="1">Uncharacterized protein</fullName>
    </submittedName>
</protein>
<name>A0A8X6GA63_TRICU</name>
<comment type="caution">
    <text evidence="1">The sequence shown here is derived from an EMBL/GenBank/DDBJ whole genome shotgun (WGS) entry which is preliminary data.</text>
</comment>
<keyword evidence="2" id="KW-1185">Reference proteome</keyword>
<proteinExistence type="predicted"/>
<reference evidence="1" key="1">
    <citation type="submission" date="2020-07" db="EMBL/GenBank/DDBJ databases">
        <title>Multicomponent nature underlies the extraordinary mechanical properties of spider dragline silk.</title>
        <authorList>
            <person name="Kono N."/>
            <person name="Nakamura H."/>
            <person name="Mori M."/>
            <person name="Yoshida Y."/>
            <person name="Ohtoshi R."/>
            <person name="Malay A.D."/>
            <person name="Moran D.A.P."/>
            <person name="Tomita M."/>
            <person name="Numata K."/>
            <person name="Arakawa K."/>
        </authorList>
    </citation>
    <scope>NUCLEOTIDE SEQUENCE</scope>
</reference>
<sequence length="108" mass="12427">MGEECARKALDALSENEKEKLWIINHQCFAAAAYGWRNISSILSTYFCLASQRYGLYEGLRFFINLIREAVLDFGSVLKECNALNEPLQVRFMLERLLIKTGFVKQSL</sequence>
<dbReference type="EMBL" id="BMAO01035002">
    <property type="protein sequence ID" value="GFR00481.1"/>
    <property type="molecule type" value="Genomic_DNA"/>
</dbReference>
<organism evidence="1 2">
    <name type="scientific">Trichonephila clavata</name>
    <name type="common">Joro spider</name>
    <name type="synonym">Nephila clavata</name>
    <dbReference type="NCBI Taxonomy" id="2740835"/>
    <lineage>
        <taxon>Eukaryota</taxon>
        <taxon>Metazoa</taxon>
        <taxon>Ecdysozoa</taxon>
        <taxon>Arthropoda</taxon>
        <taxon>Chelicerata</taxon>
        <taxon>Arachnida</taxon>
        <taxon>Araneae</taxon>
        <taxon>Araneomorphae</taxon>
        <taxon>Entelegynae</taxon>
        <taxon>Araneoidea</taxon>
        <taxon>Nephilidae</taxon>
        <taxon>Trichonephila</taxon>
    </lineage>
</organism>
<dbReference type="AlphaFoldDB" id="A0A8X6GA63"/>
<gene>
    <name evidence="1" type="ORF">TNCT_678721</name>
</gene>
<evidence type="ECO:0000313" key="1">
    <source>
        <dbReference type="EMBL" id="GFR00481.1"/>
    </source>
</evidence>